<comment type="similarity">
    <text evidence="2">Belongs to the ABC transporter superfamily. ABCG family. Eye pigment precursor importer (TC 3.A.1.204) subfamily.</text>
</comment>
<feature type="transmembrane region" description="Helical" evidence="8">
    <location>
        <begin position="824"/>
        <end position="846"/>
    </location>
</feature>
<feature type="transmembrane region" description="Helical" evidence="8">
    <location>
        <begin position="955"/>
        <end position="980"/>
    </location>
</feature>
<feature type="transmembrane region" description="Helical" evidence="8">
    <location>
        <begin position="784"/>
        <end position="812"/>
    </location>
</feature>
<dbReference type="STRING" id="947166.A0A1D1UW31"/>
<dbReference type="AlphaFoldDB" id="A0A1D1UW31"/>
<evidence type="ECO:0000256" key="7">
    <source>
        <dbReference type="SAM" id="MobiDB-lite"/>
    </source>
</evidence>
<keyword evidence="3" id="KW-0813">Transport</keyword>
<reference evidence="10 11" key="1">
    <citation type="journal article" date="2016" name="Nat. Commun.">
        <title>Extremotolerant tardigrade genome and improved radiotolerance of human cultured cells by tardigrade-unique protein.</title>
        <authorList>
            <person name="Hashimoto T."/>
            <person name="Horikawa D.D."/>
            <person name="Saito Y."/>
            <person name="Kuwahara H."/>
            <person name="Kozuka-Hata H."/>
            <person name="Shin-I T."/>
            <person name="Minakuchi Y."/>
            <person name="Ohishi K."/>
            <person name="Motoyama A."/>
            <person name="Aizu T."/>
            <person name="Enomoto A."/>
            <person name="Kondo K."/>
            <person name="Tanaka S."/>
            <person name="Hara Y."/>
            <person name="Koshikawa S."/>
            <person name="Sagara H."/>
            <person name="Miura T."/>
            <person name="Yokobori S."/>
            <person name="Miyagawa K."/>
            <person name="Suzuki Y."/>
            <person name="Kubo T."/>
            <person name="Oyama M."/>
            <person name="Kohara Y."/>
            <person name="Fujiyama A."/>
            <person name="Arakawa K."/>
            <person name="Katayama T."/>
            <person name="Toyoda A."/>
            <person name="Kunieda T."/>
        </authorList>
    </citation>
    <scope>NUCLEOTIDE SEQUENCE [LARGE SCALE GENOMIC DNA]</scope>
    <source>
        <strain evidence="10 11">YOKOZUNA-1</strain>
    </source>
</reference>
<accession>A0A1D1UW31</accession>
<feature type="transmembrane region" description="Helical" evidence="8">
    <location>
        <begin position="744"/>
        <end position="763"/>
    </location>
</feature>
<dbReference type="EMBL" id="BDGG01000002">
    <property type="protein sequence ID" value="GAU93681.1"/>
    <property type="molecule type" value="Genomic_DNA"/>
</dbReference>
<comment type="caution">
    <text evidence="10">The sequence shown here is derived from an EMBL/GenBank/DDBJ whole genome shotgun (WGS) entry which is preliminary data.</text>
</comment>
<keyword evidence="11" id="KW-1185">Reference proteome</keyword>
<dbReference type="OrthoDB" id="66620at2759"/>
<feature type="transmembrane region" description="Helical" evidence="8">
    <location>
        <begin position="853"/>
        <end position="874"/>
    </location>
</feature>
<comment type="subcellular location">
    <subcellularLocation>
        <location evidence="1">Membrane</location>
        <topology evidence="1">Multi-pass membrane protein</topology>
    </subcellularLocation>
</comment>
<evidence type="ECO:0000256" key="4">
    <source>
        <dbReference type="ARBA" id="ARBA00022692"/>
    </source>
</evidence>
<evidence type="ECO:0000256" key="5">
    <source>
        <dbReference type="ARBA" id="ARBA00022989"/>
    </source>
</evidence>
<keyword evidence="4 8" id="KW-0812">Transmembrane</keyword>
<evidence type="ECO:0000256" key="2">
    <source>
        <dbReference type="ARBA" id="ARBA00005814"/>
    </source>
</evidence>
<keyword evidence="5 8" id="KW-1133">Transmembrane helix</keyword>
<sequence>METDDRRYFPPPSNESGRPRAEDLHAWSIYRQNINSELSTSALGDQPKKNALPYGNFALRPHQVDAILNRAKRESVASSSQLLDATNAMTYLKFGLPRVSVPLHRSNGDLNLVEDRPTQKVYGSNSKLSTGHRTGIRSTASVLDRSEKSKIFERNSRLRKSKSELDVRGARRMAGSHLSVNELVRVDTRPGGGGEYYRDTAPPLRFPSEGDVRHVDPYRSFISSSSTFDVNSVQGYRHRSESDRRRNPQYAQSVAGHGNRHGDGEENLDSRTVQVQAVHQPEYLQRETVIGTRVTDDSVKQRAGHGRTTVSETVITVPQDFQDGMAYEGNNTTDNNLRNGGPYVTLPPLPLADGKYSTGRFRHDANILTNGFNNTDSSRNSYPSLQVRSFSLTTKEKAKSYDYSFSAVTFEAYAGDLVGIMATSDDQGGDLLKALINRRGKWGRSLKGAITYNGVNVDPSMLKDRAVFAAANLDFNPDMSLKQTMLFQSHLCEPGETVRKTDTTGRIDALISDLGLSNVAATRVGELTRSEKQRLNIACQLVVDPDLVLLEQPTQNMDIFDTFFLMEYLRQWALRGRIVLISIQPPTCEILEMLTRVILLSNGRTIFSGRTRDIIPYFESLDYPCPVQKNPADYYLDLVSIDMTTTEAHQESLQRIEYLTSVFAERQPVLSELSQPGTLPPKIWRAGTFWQVIVIWIRALIFMFPYNLIDALHQIVQAVAMSVTIGIIYFGLNRNQAAADDRFGLFYVILTIGIWPVIIHIIYREMQSKRWLHKDLSDQTYRKGAYLISKAIYSVPLAAISTAAYVIPVYFMTRLRQDDDFRSFGMYIGITFLHVLACRSLASFLVYVCRSPIAVFIVLTIFAVLSALTCGYPVHLAHLWKVFSWFEWISPTQWAFRLLTRNEFEVIDRLDCQKIPVQVGGLPILTSPNCGLESGHDALSFMAMSSSRTDLPQEIWRVFVAIGLLDLGLLLLAALAFLIIRQKPRSLTALS</sequence>
<dbReference type="GO" id="GO:0005524">
    <property type="term" value="F:ATP binding"/>
    <property type="evidence" value="ECO:0007669"/>
    <property type="project" value="InterPro"/>
</dbReference>
<dbReference type="Gene3D" id="3.40.50.300">
    <property type="entry name" value="P-loop containing nucleotide triphosphate hydrolases"/>
    <property type="match status" value="1"/>
</dbReference>
<evidence type="ECO:0000256" key="1">
    <source>
        <dbReference type="ARBA" id="ARBA00004141"/>
    </source>
</evidence>
<protein>
    <recommendedName>
        <fullName evidence="9">ABC transporter domain-containing protein</fullName>
    </recommendedName>
</protein>
<evidence type="ECO:0000259" key="9">
    <source>
        <dbReference type="PROSITE" id="PS50893"/>
    </source>
</evidence>
<dbReference type="PANTHER" id="PTHR48041:SF89">
    <property type="entry name" value="FI03229P"/>
    <property type="match status" value="1"/>
</dbReference>
<evidence type="ECO:0000313" key="11">
    <source>
        <dbReference type="Proteomes" id="UP000186922"/>
    </source>
</evidence>
<evidence type="ECO:0000256" key="6">
    <source>
        <dbReference type="ARBA" id="ARBA00023136"/>
    </source>
</evidence>
<feature type="transmembrane region" description="Helical" evidence="8">
    <location>
        <begin position="715"/>
        <end position="732"/>
    </location>
</feature>
<dbReference type="GO" id="GO:0005886">
    <property type="term" value="C:plasma membrane"/>
    <property type="evidence" value="ECO:0007669"/>
    <property type="project" value="TreeGrafter"/>
</dbReference>
<proteinExistence type="inferred from homology"/>
<feature type="domain" description="ABC transporter" evidence="9">
    <location>
        <begin position="387"/>
        <end position="627"/>
    </location>
</feature>
<dbReference type="Proteomes" id="UP000186922">
    <property type="component" value="Unassembled WGS sequence"/>
</dbReference>
<evidence type="ECO:0000256" key="8">
    <source>
        <dbReference type="SAM" id="Phobius"/>
    </source>
</evidence>
<gene>
    <name evidence="10" type="primary">RvY_05580</name>
    <name evidence="10" type="synonym">RvY_05580.1</name>
    <name evidence="10" type="ORF">RvY_05580-1</name>
</gene>
<keyword evidence="6 8" id="KW-0472">Membrane</keyword>
<evidence type="ECO:0000256" key="3">
    <source>
        <dbReference type="ARBA" id="ARBA00022448"/>
    </source>
</evidence>
<name>A0A1D1UW31_RAMVA</name>
<dbReference type="Pfam" id="PF00005">
    <property type="entry name" value="ABC_tran"/>
    <property type="match status" value="1"/>
</dbReference>
<dbReference type="SUPFAM" id="SSF52540">
    <property type="entry name" value="P-loop containing nucleoside triphosphate hydrolases"/>
    <property type="match status" value="1"/>
</dbReference>
<dbReference type="InterPro" id="IPR027417">
    <property type="entry name" value="P-loop_NTPase"/>
</dbReference>
<feature type="region of interest" description="Disordered" evidence="7">
    <location>
        <begin position="232"/>
        <end position="266"/>
    </location>
</feature>
<feature type="region of interest" description="Disordered" evidence="7">
    <location>
        <begin position="1"/>
        <end position="21"/>
    </location>
</feature>
<dbReference type="PROSITE" id="PS50893">
    <property type="entry name" value="ABC_TRANSPORTER_2"/>
    <property type="match status" value="1"/>
</dbReference>
<dbReference type="PANTHER" id="PTHR48041">
    <property type="entry name" value="ABC TRANSPORTER G FAMILY MEMBER 28"/>
    <property type="match status" value="1"/>
</dbReference>
<dbReference type="InterPro" id="IPR003439">
    <property type="entry name" value="ABC_transporter-like_ATP-bd"/>
</dbReference>
<dbReference type="GO" id="GO:0140359">
    <property type="term" value="F:ABC-type transporter activity"/>
    <property type="evidence" value="ECO:0007669"/>
    <property type="project" value="InterPro"/>
</dbReference>
<dbReference type="GO" id="GO:0016887">
    <property type="term" value="F:ATP hydrolysis activity"/>
    <property type="evidence" value="ECO:0007669"/>
    <property type="project" value="InterPro"/>
</dbReference>
<dbReference type="Pfam" id="PF01061">
    <property type="entry name" value="ABC2_membrane"/>
    <property type="match status" value="1"/>
</dbReference>
<feature type="transmembrane region" description="Helical" evidence="8">
    <location>
        <begin position="689"/>
        <end position="708"/>
    </location>
</feature>
<dbReference type="InterPro" id="IPR050352">
    <property type="entry name" value="ABCG_transporters"/>
</dbReference>
<evidence type="ECO:0000313" key="10">
    <source>
        <dbReference type="EMBL" id="GAU93681.1"/>
    </source>
</evidence>
<organism evidence="10 11">
    <name type="scientific">Ramazzottius varieornatus</name>
    <name type="common">Water bear</name>
    <name type="synonym">Tardigrade</name>
    <dbReference type="NCBI Taxonomy" id="947166"/>
    <lineage>
        <taxon>Eukaryota</taxon>
        <taxon>Metazoa</taxon>
        <taxon>Ecdysozoa</taxon>
        <taxon>Tardigrada</taxon>
        <taxon>Eutardigrada</taxon>
        <taxon>Parachela</taxon>
        <taxon>Hypsibioidea</taxon>
        <taxon>Ramazzottiidae</taxon>
        <taxon>Ramazzottius</taxon>
    </lineage>
</organism>
<dbReference type="InterPro" id="IPR013525">
    <property type="entry name" value="ABC2_TM"/>
</dbReference>